<accession>A0A183JNC5</accession>
<evidence type="ECO:0000313" key="4">
    <source>
        <dbReference type="WBParaSite" id="SCUD_0000421101-mRNA-1"/>
    </source>
</evidence>
<dbReference type="AlphaFoldDB" id="A0A183JNC5"/>
<protein>
    <submittedName>
        <fullName evidence="4">Reverse transcriptase domain-containing protein</fullName>
    </submittedName>
</protein>
<dbReference type="EMBL" id="UZAK01005354">
    <property type="protein sequence ID" value="VDO87329.1"/>
    <property type="molecule type" value="Genomic_DNA"/>
</dbReference>
<reference evidence="4" key="1">
    <citation type="submission" date="2016-06" db="UniProtKB">
        <authorList>
            <consortium name="WormBaseParasite"/>
        </authorList>
    </citation>
    <scope>IDENTIFICATION</scope>
</reference>
<dbReference type="Proteomes" id="UP000279833">
    <property type="component" value="Unassembled WGS sequence"/>
</dbReference>
<feature type="compositionally biased region" description="Basic and acidic residues" evidence="1">
    <location>
        <begin position="145"/>
        <end position="163"/>
    </location>
</feature>
<gene>
    <name evidence="2" type="ORF">SCUD_LOCUS4211</name>
</gene>
<evidence type="ECO:0000313" key="2">
    <source>
        <dbReference type="EMBL" id="VDO87329.1"/>
    </source>
</evidence>
<feature type="region of interest" description="Disordered" evidence="1">
    <location>
        <begin position="107"/>
        <end position="163"/>
    </location>
</feature>
<name>A0A183JNC5_9TREM</name>
<evidence type="ECO:0000313" key="3">
    <source>
        <dbReference type="Proteomes" id="UP000279833"/>
    </source>
</evidence>
<dbReference type="WBParaSite" id="SCUD_0000421101-mRNA-1">
    <property type="protein sequence ID" value="SCUD_0000421101-mRNA-1"/>
    <property type="gene ID" value="SCUD_0000421101"/>
</dbReference>
<reference evidence="2 3" key="2">
    <citation type="submission" date="2018-11" db="EMBL/GenBank/DDBJ databases">
        <authorList>
            <consortium name="Pathogen Informatics"/>
        </authorList>
    </citation>
    <scope>NUCLEOTIDE SEQUENCE [LARGE SCALE GENOMIC DNA]</scope>
    <source>
        <strain evidence="2">Dakar</strain>
        <strain evidence="3">Dakar, Senegal</strain>
    </source>
</reference>
<keyword evidence="3" id="KW-1185">Reference proteome</keyword>
<sequence>MQKYVEDPKVTAEKAVREGNIKELYNITKNLSGKYSKPERPVKDIDGKSITEIQGNRNIWVEYFEALLNRPTPLNPLDIEAAHTDLPIDVTLPTTEEIRMGVRQIKSGKAAGPDNISAEVRHRSNYKHASRPIQEDLGGRTSADGLKRRTPHQDTEERRSEQM</sequence>
<proteinExistence type="predicted"/>
<evidence type="ECO:0000256" key="1">
    <source>
        <dbReference type="SAM" id="MobiDB-lite"/>
    </source>
</evidence>
<organism evidence="4">
    <name type="scientific">Schistosoma curassoni</name>
    <dbReference type="NCBI Taxonomy" id="6186"/>
    <lineage>
        <taxon>Eukaryota</taxon>
        <taxon>Metazoa</taxon>
        <taxon>Spiralia</taxon>
        <taxon>Lophotrochozoa</taxon>
        <taxon>Platyhelminthes</taxon>
        <taxon>Trematoda</taxon>
        <taxon>Digenea</taxon>
        <taxon>Strigeidida</taxon>
        <taxon>Schistosomatoidea</taxon>
        <taxon>Schistosomatidae</taxon>
        <taxon>Schistosoma</taxon>
    </lineage>
</organism>